<gene>
    <name evidence="2" type="ORF">JIV24_20945</name>
</gene>
<organism evidence="2 3">
    <name type="scientific">Carboxylicivirga marina</name>
    <dbReference type="NCBI Taxonomy" id="2800988"/>
    <lineage>
        <taxon>Bacteria</taxon>
        <taxon>Pseudomonadati</taxon>
        <taxon>Bacteroidota</taxon>
        <taxon>Bacteroidia</taxon>
        <taxon>Marinilabiliales</taxon>
        <taxon>Marinilabiliaceae</taxon>
        <taxon>Carboxylicivirga</taxon>
    </lineage>
</organism>
<evidence type="ECO:0000313" key="3">
    <source>
        <dbReference type="Proteomes" id="UP000605676"/>
    </source>
</evidence>
<keyword evidence="1" id="KW-0812">Transmembrane</keyword>
<keyword evidence="3" id="KW-1185">Reference proteome</keyword>
<dbReference type="EMBL" id="JAENRR010000095">
    <property type="protein sequence ID" value="MBK3519822.1"/>
    <property type="molecule type" value="Genomic_DNA"/>
</dbReference>
<feature type="transmembrane region" description="Helical" evidence="1">
    <location>
        <begin position="6"/>
        <end position="22"/>
    </location>
</feature>
<reference evidence="2 3" key="1">
    <citation type="submission" date="2021-01" db="EMBL/GenBank/DDBJ databases">
        <title>Carboxyliciviraga sp.nov., isolated from coastal sediments.</title>
        <authorList>
            <person name="Lu D."/>
            <person name="Zhang T."/>
        </authorList>
    </citation>
    <scope>NUCLEOTIDE SEQUENCE [LARGE SCALE GENOMIC DNA]</scope>
    <source>
        <strain evidence="2 3">N1Y132</strain>
    </source>
</reference>
<sequence>MIIALIVIGVIIIGLFIWLLSIDGSYHVKKSMVVNTSKEKAFQLVSDFNTWQAWSPWLCMEPEAKVTISNNGVGIGAVNA</sequence>
<accession>A0ABS1HQ68</accession>
<evidence type="ECO:0008006" key="4">
    <source>
        <dbReference type="Google" id="ProtNLM"/>
    </source>
</evidence>
<name>A0ABS1HQ68_9BACT</name>
<dbReference type="SUPFAM" id="SSF55961">
    <property type="entry name" value="Bet v1-like"/>
    <property type="match status" value="1"/>
</dbReference>
<evidence type="ECO:0000256" key="1">
    <source>
        <dbReference type="SAM" id="Phobius"/>
    </source>
</evidence>
<protein>
    <recommendedName>
        <fullName evidence="4">Polyketide cyclase</fullName>
    </recommendedName>
</protein>
<keyword evidence="1" id="KW-1133">Transmembrane helix</keyword>
<dbReference type="Proteomes" id="UP000605676">
    <property type="component" value="Unassembled WGS sequence"/>
</dbReference>
<proteinExistence type="predicted"/>
<dbReference type="RefSeq" id="WP_200467041.1">
    <property type="nucleotide sequence ID" value="NZ_JAENRR010000095.1"/>
</dbReference>
<evidence type="ECO:0000313" key="2">
    <source>
        <dbReference type="EMBL" id="MBK3519822.1"/>
    </source>
</evidence>
<keyword evidence="1" id="KW-0472">Membrane</keyword>
<comment type="caution">
    <text evidence="2">The sequence shown here is derived from an EMBL/GenBank/DDBJ whole genome shotgun (WGS) entry which is preliminary data.</text>
</comment>